<feature type="compositionally biased region" description="Basic and acidic residues" evidence="1">
    <location>
        <begin position="453"/>
        <end position="464"/>
    </location>
</feature>
<dbReference type="RefSeq" id="WP_214160803.1">
    <property type="nucleotide sequence ID" value="NZ_JAHBAY010000027.1"/>
</dbReference>
<feature type="compositionally biased region" description="Polar residues" evidence="1">
    <location>
        <begin position="493"/>
        <end position="502"/>
    </location>
</feature>
<organism evidence="3 4">
    <name type="scientific">Kineosporia corallincola</name>
    <dbReference type="NCBI Taxonomy" id="2835133"/>
    <lineage>
        <taxon>Bacteria</taxon>
        <taxon>Bacillati</taxon>
        <taxon>Actinomycetota</taxon>
        <taxon>Actinomycetes</taxon>
        <taxon>Kineosporiales</taxon>
        <taxon>Kineosporiaceae</taxon>
        <taxon>Kineosporia</taxon>
    </lineage>
</organism>
<dbReference type="PANTHER" id="PTHR34700:SF4">
    <property type="entry name" value="PHAGE-LIKE ELEMENT PBSX PROTEIN XKDP"/>
    <property type="match status" value="1"/>
</dbReference>
<protein>
    <submittedName>
        <fullName evidence="3">LysM peptidoglycan-binding domain-containing protein</fullName>
    </submittedName>
</protein>
<feature type="non-terminal residue" evidence="3">
    <location>
        <position position="560"/>
    </location>
</feature>
<feature type="compositionally biased region" description="Gly residues" evidence="1">
    <location>
        <begin position="421"/>
        <end position="430"/>
    </location>
</feature>
<feature type="compositionally biased region" description="Basic and acidic residues" evidence="1">
    <location>
        <begin position="540"/>
        <end position="553"/>
    </location>
</feature>
<gene>
    <name evidence="3" type="ORF">KIH74_35295</name>
</gene>
<sequence length="560" mass="58099">MAAASRIGGLVRAVVALALLCGVVLGCPVVLIRMMGMPWGVAVEVGELIGDGCWGGAVGVRLVVLIGWVWWAGLMLDGAGAVRAVLRTRRGRQALVTGFAIPGLSLRRRSLITGLLLAPLSVPTTALAATQGPVVSLAAVPADRTGQGQAEKADSVAKIRVGEGGASATLWGLAERHLGDGARWHEIWDLNVGRRQEDGTVMRSPDLLRPGWTVLVPGGQIAEPAATQGQGSTPFYRIARGDQLGAVADRFLGDAEAYDEIRQANRKVITDVDHIETGDVISLPDGSKDRGVARHASGRARNTPMTSEGDRPDAAGKSSGSVERGEVPSADSVGPAPSPSPSTNSPGESAGAPGASAGESSAARGRSGSSAMSPEAGVDPAGGQANWGVYGLIAALVGLLGLRVTRRRRPEGGHRDRVAAGGSGSDGPGAQGDDLDVNQMFTDQDVFDEDPEDVRPDAVVENARRTIRGYAEALSNGDAPAVAGPRHRAPNPTAESDASSSPGDEKLFREQTSKNQGRRETAREVARGPMASTRPGPDWLHPEADDEQRRPDDDLNEGAA</sequence>
<feature type="region of interest" description="Disordered" evidence="1">
    <location>
        <begin position="279"/>
        <end position="385"/>
    </location>
</feature>
<dbReference type="PROSITE" id="PS51257">
    <property type="entry name" value="PROKAR_LIPOPROTEIN"/>
    <property type="match status" value="1"/>
</dbReference>
<name>A0ABS5TU04_9ACTN</name>
<comment type="caution">
    <text evidence="3">The sequence shown here is derived from an EMBL/GenBank/DDBJ whole genome shotgun (WGS) entry which is preliminary data.</text>
</comment>
<evidence type="ECO:0000256" key="1">
    <source>
        <dbReference type="SAM" id="MobiDB-lite"/>
    </source>
</evidence>
<reference evidence="3 4" key="1">
    <citation type="submission" date="2021-05" db="EMBL/GenBank/DDBJ databases">
        <title>Kineosporia and Streptomyces sp. nov. two new marine actinobacteria isolated from Coral.</title>
        <authorList>
            <person name="Buangrab K."/>
            <person name="Sutthacheep M."/>
            <person name="Yeemin T."/>
            <person name="Harunari E."/>
            <person name="Igarashi Y."/>
            <person name="Kanchanasin P."/>
            <person name="Tanasupawat S."/>
            <person name="Phongsopitanun W."/>
        </authorList>
    </citation>
    <scope>NUCLEOTIDE SEQUENCE [LARGE SCALE GENOMIC DNA]</scope>
    <source>
        <strain evidence="3 4">J2-2</strain>
    </source>
</reference>
<accession>A0ABS5TU04</accession>
<keyword evidence="4" id="KW-1185">Reference proteome</keyword>
<dbReference type="InterPro" id="IPR052196">
    <property type="entry name" value="Bact_Kbp"/>
</dbReference>
<feature type="domain" description="LysM" evidence="2">
    <location>
        <begin position="236"/>
        <end position="284"/>
    </location>
</feature>
<feature type="region of interest" description="Disordered" evidence="1">
    <location>
        <begin position="406"/>
        <end position="560"/>
    </location>
</feature>
<dbReference type="InterPro" id="IPR018392">
    <property type="entry name" value="LysM"/>
</dbReference>
<evidence type="ECO:0000313" key="3">
    <source>
        <dbReference type="EMBL" id="MBT0774263.1"/>
    </source>
</evidence>
<dbReference type="PANTHER" id="PTHR34700">
    <property type="entry name" value="POTASSIUM BINDING PROTEIN KBP"/>
    <property type="match status" value="1"/>
</dbReference>
<dbReference type="InterPro" id="IPR036779">
    <property type="entry name" value="LysM_dom_sf"/>
</dbReference>
<proteinExistence type="predicted"/>
<dbReference type="Gene3D" id="3.10.350.10">
    <property type="entry name" value="LysM domain"/>
    <property type="match status" value="2"/>
</dbReference>
<feature type="compositionally biased region" description="Basic and acidic residues" evidence="1">
    <location>
        <begin position="503"/>
        <end position="526"/>
    </location>
</feature>
<dbReference type="Proteomes" id="UP001197247">
    <property type="component" value="Unassembled WGS sequence"/>
</dbReference>
<feature type="compositionally biased region" description="Low complexity" evidence="1">
    <location>
        <begin position="341"/>
        <end position="371"/>
    </location>
</feature>
<evidence type="ECO:0000259" key="2">
    <source>
        <dbReference type="Pfam" id="PF01476"/>
    </source>
</evidence>
<evidence type="ECO:0000313" key="4">
    <source>
        <dbReference type="Proteomes" id="UP001197247"/>
    </source>
</evidence>
<dbReference type="Pfam" id="PF01476">
    <property type="entry name" value="LysM"/>
    <property type="match status" value="1"/>
</dbReference>
<dbReference type="EMBL" id="JAHBAY010000027">
    <property type="protein sequence ID" value="MBT0774263.1"/>
    <property type="molecule type" value="Genomic_DNA"/>
</dbReference>